<dbReference type="OrthoDB" id="191150at2759"/>
<evidence type="ECO:0008006" key="5">
    <source>
        <dbReference type="Google" id="ProtNLM"/>
    </source>
</evidence>
<keyword evidence="4" id="KW-1185">Reference proteome</keyword>
<dbReference type="SUPFAM" id="SSF54518">
    <property type="entry name" value="Tubby C-terminal domain-like"/>
    <property type="match status" value="1"/>
</dbReference>
<evidence type="ECO:0000313" key="3">
    <source>
        <dbReference type="EMBL" id="KXZ45777.1"/>
    </source>
</evidence>
<protein>
    <recommendedName>
        <fullName evidence="5">Phospholipid scramblase</fullName>
    </recommendedName>
</protein>
<name>A0A150G7F6_GONPE</name>
<dbReference type="Proteomes" id="UP000075714">
    <property type="component" value="Unassembled WGS sequence"/>
</dbReference>
<evidence type="ECO:0000313" key="4">
    <source>
        <dbReference type="Proteomes" id="UP000075714"/>
    </source>
</evidence>
<proteinExistence type="inferred from homology"/>
<dbReference type="InterPro" id="IPR025659">
    <property type="entry name" value="Tubby-like_C"/>
</dbReference>
<feature type="compositionally biased region" description="Low complexity" evidence="2">
    <location>
        <begin position="446"/>
        <end position="458"/>
    </location>
</feature>
<comment type="similarity">
    <text evidence="1">Belongs to the phospholipid scramblase family.</text>
</comment>
<feature type="compositionally biased region" description="Low complexity" evidence="2">
    <location>
        <begin position="24"/>
        <end position="38"/>
    </location>
</feature>
<dbReference type="PANTHER" id="PTHR23248">
    <property type="entry name" value="PHOSPHOLIPID SCRAMBLASE-RELATED"/>
    <property type="match status" value="1"/>
</dbReference>
<accession>A0A150G7F6</accession>
<organism evidence="3 4">
    <name type="scientific">Gonium pectorale</name>
    <name type="common">Green alga</name>
    <dbReference type="NCBI Taxonomy" id="33097"/>
    <lineage>
        <taxon>Eukaryota</taxon>
        <taxon>Viridiplantae</taxon>
        <taxon>Chlorophyta</taxon>
        <taxon>core chlorophytes</taxon>
        <taxon>Chlorophyceae</taxon>
        <taxon>CS clade</taxon>
        <taxon>Chlamydomonadales</taxon>
        <taxon>Volvocaceae</taxon>
        <taxon>Gonium</taxon>
    </lineage>
</organism>
<sequence length="518" mass="53487">MGQKGIMKARREKQAPPPARREAPAAPELQQAPEAGPPVDDRLQPPPDAALIAAGATAVTPQEGRASEAQISAALDHPALIVTRPIEWGTVIFGYEQANKYTVYDETGRVVALVAEDYGGLGKEVGRQLLRTRRSFTSTVFSADGTQVLFRLRRPAYLISSTMFVEDGAGQVLGEIQQRWHALRRNYDLYMDKSQFAAISGTFLAWEFELKDSAGGTLALVDRNFQGFAKELFTDAGKYVIHFGYQGAQLQQHMEQQAQAQLQAQQQQQQHQQQQPQLTAASGSQPAAAGQVASAPTPTPTPSPAAPETAAPAAAPSAAPSTVVPAAAGAQPPSVTAMAVARTDVAVIPTQSGNQLVVARPLGLSERMVALACALTIDYDYFSQHSHSGGGIMSPMFYPMPGGGATPVPAEGAPGGGDVPAAGAAGAAQGAVGEAPLGGGYGRQMGGEAASGAAPEGGFPQQDGFDSGQAWGEQGSGDGEMKWDLGGDAGGAVGGGEEGGGVIMGVVRSLWELFGGGD</sequence>
<dbReference type="GO" id="GO:0017128">
    <property type="term" value="F:phospholipid scramblase activity"/>
    <property type="evidence" value="ECO:0007669"/>
    <property type="project" value="InterPro"/>
</dbReference>
<feature type="region of interest" description="Disordered" evidence="2">
    <location>
        <begin position="1"/>
        <end position="47"/>
    </location>
</feature>
<comment type="caution">
    <text evidence="3">The sequence shown here is derived from an EMBL/GenBank/DDBJ whole genome shotgun (WGS) entry which is preliminary data.</text>
</comment>
<dbReference type="PANTHER" id="PTHR23248:SF9">
    <property type="entry name" value="PHOSPHOLIPID SCRAMBLASE"/>
    <property type="match status" value="1"/>
</dbReference>
<feature type="region of interest" description="Disordered" evidence="2">
    <location>
        <begin position="262"/>
        <end position="317"/>
    </location>
</feature>
<feature type="compositionally biased region" description="Low complexity" evidence="2">
    <location>
        <begin position="262"/>
        <end position="296"/>
    </location>
</feature>
<feature type="compositionally biased region" description="Low complexity" evidence="2">
    <location>
        <begin position="306"/>
        <end position="317"/>
    </location>
</feature>
<dbReference type="AlphaFoldDB" id="A0A150G7F6"/>
<feature type="region of interest" description="Disordered" evidence="2">
    <location>
        <begin position="444"/>
        <end position="496"/>
    </location>
</feature>
<evidence type="ECO:0000256" key="1">
    <source>
        <dbReference type="ARBA" id="ARBA00005350"/>
    </source>
</evidence>
<reference evidence="4" key="1">
    <citation type="journal article" date="2016" name="Nat. Commun.">
        <title>The Gonium pectorale genome demonstrates co-option of cell cycle regulation during the evolution of multicellularity.</title>
        <authorList>
            <person name="Hanschen E.R."/>
            <person name="Marriage T.N."/>
            <person name="Ferris P.J."/>
            <person name="Hamaji T."/>
            <person name="Toyoda A."/>
            <person name="Fujiyama A."/>
            <person name="Neme R."/>
            <person name="Noguchi H."/>
            <person name="Minakuchi Y."/>
            <person name="Suzuki M."/>
            <person name="Kawai-Toyooka H."/>
            <person name="Smith D.R."/>
            <person name="Sparks H."/>
            <person name="Anderson J."/>
            <person name="Bakaric R."/>
            <person name="Luria V."/>
            <person name="Karger A."/>
            <person name="Kirschner M.W."/>
            <person name="Durand P.M."/>
            <person name="Michod R.E."/>
            <person name="Nozaki H."/>
            <person name="Olson B.J."/>
        </authorList>
    </citation>
    <scope>NUCLEOTIDE SEQUENCE [LARGE SCALE GENOMIC DNA]</scope>
    <source>
        <strain evidence="4">NIES-2863</strain>
    </source>
</reference>
<dbReference type="GO" id="GO:0005886">
    <property type="term" value="C:plasma membrane"/>
    <property type="evidence" value="ECO:0007669"/>
    <property type="project" value="TreeGrafter"/>
</dbReference>
<dbReference type="InterPro" id="IPR005552">
    <property type="entry name" value="Scramblase"/>
</dbReference>
<evidence type="ECO:0000256" key="2">
    <source>
        <dbReference type="SAM" id="MobiDB-lite"/>
    </source>
</evidence>
<gene>
    <name evidence="3" type="ORF">GPECTOR_50g570</name>
</gene>
<feature type="compositionally biased region" description="Gly residues" evidence="2">
    <location>
        <begin position="487"/>
        <end position="496"/>
    </location>
</feature>
<dbReference type="EMBL" id="LSYV01000051">
    <property type="protein sequence ID" value="KXZ45777.1"/>
    <property type="molecule type" value="Genomic_DNA"/>
</dbReference>
<dbReference type="Pfam" id="PF03803">
    <property type="entry name" value="Scramblase"/>
    <property type="match status" value="1"/>
</dbReference>